<dbReference type="STRING" id="1196081.A0A364KVX7"/>
<comment type="caution">
    <text evidence="15">The sequence shown here is derived from an EMBL/GenBank/DDBJ whole genome shotgun (WGS) entry which is preliminary data.</text>
</comment>
<dbReference type="Pfam" id="PF12708">
    <property type="entry name" value="Pect-lyase_RHGA_epim"/>
    <property type="match status" value="1"/>
</dbReference>
<comment type="similarity">
    <text evidence="2 12">Belongs to the glycosyl hydrolase 28 family.</text>
</comment>
<keyword evidence="4 13" id="KW-0732">Signal</keyword>
<keyword evidence="5 12" id="KW-0378">Hydrolase</keyword>
<evidence type="ECO:0000256" key="10">
    <source>
        <dbReference type="ARBA" id="ARBA00023316"/>
    </source>
</evidence>
<dbReference type="GO" id="GO:0071555">
    <property type="term" value="P:cell wall organization"/>
    <property type="evidence" value="ECO:0007669"/>
    <property type="project" value="UniProtKB-KW"/>
</dbReference>
<evidence type="ECO:0000256" key="2">
    <source>
        <dbReference type="ARBA" id="ARBA00008834"/>
    </source>
</evidence>
<dbReference type="GO" id="GO:0046576">
    <property type="term" value="F:rhamnogalacturonan alpha-L-rhamnopyranosyl-(1-&gt;4)-alpha-D-galactopyranosyluronide lyase activity"/>
    <property type="evidence" value="ECO:0007669"/>
    <property type="project" value="UniProtKB-ARBA"/>
</dbReference>
<dbReference type="GO" id="GO:0005576">
    <property type="term" value="C:extracellular region"/>
    <property type="evidence" value="ECO:0007669"/>
    <property type="project" value="UniProtKB-SubCell"/>
</dbReference>
<organism evidence="15 16">
    <name type="scientific">Talaromyces amestolkiae</name>
    <dbReference type="NCBI Taxonomy" id="1196081"/>
    <lineage>
        <taxon>Eukaryota</taxon>
        <taxon>Fungi</taxon>
        <taxon>Dikarya</taxon>
        <taxon>Ascomycota</taxon>
        <taxon>Pezizomycotina</taxon>
        <taxon>Eurotiomycetes</taxon>
        <taxon>Eurotiomycetidae</taxon>
        <taxon>Eurotiales</taxon>
        <taxon>Trichocomaceae</taxon>
        <taxon>Talaromyces</taxon>
        <taxon>Talaromyces sect. Talaromyces</taxon>
    </lineage>
</organism>
<feature type="chain" id="PRO_5016983720" description="Rhamnogalacturonase A/B/Epimerase-like pectate lyase domain-containing protein" evidence="13">
    <location>
        <begin position="19"/>
        <end position="446"/>
    </location>
</feature>
<dbReference type="EMBL" id="MIKG01000006">
    <property type="protein sequence ID" value="RAO67693.1"/>
    <property type="molecule type" value="Genomic_DNA"/>
</dbReference>
<dbReference type="AlphaFoldDB" id="A0A364KVX7"/>
<sequence>MAPIHYLLSFFLLGYASAQLSGTVGPLTSISAKKNVALCNVLDYGAVADNSTDLGPALTDAFEACIDGGLVYVPSGNYLLKTWVTLSGGSAWALQLDGIIYRGGTAGGNMIYIEHATDFELFSSTSKGAVQGSGYLFHIDGDISGPRILRLYEVTDFSVHDIALTDSPSFHFSMDTCTNGEVYNMAIRGGNEGGLDGIDVWSDNIWIHDIEVTNKDECVTVKSPAHNILVEDIYCNWSGGCAFGSLALDTDISDVIYRNIYTWSSNQMMMIKSNEGSGTVENVVFENFIGHGNAYSLDIDSYWSSQTAAGGQGVTLTNITFTDWHGTEADGALRGPVRVVCPSTNPCTDITIEDFAMWTETGDTQWYLCESAYGSGFCLKSDSGSLTSYTTTTTVSTAPTGYSAATMAADLKTAFGTTASIPIPTIPTSFFPGATPLSSLAAVIYG</sequence>
<dbReference type="GeneID" id="63792921"/>
<keyword evidence="16" id="KW-1185">Reference proteome</keyword>
<dbReference type="OrthoDB" id="2268901at2759"/>
<evidence type="ECO:0000259" key="14">
    <source>
        <dbReference type="Pfam" id="PF12708"/>
    </source>
</evidence>
<dbReference type="InterPro" id="IPR000743">
    <property type="entry name" value="Glyco_hydro_28"/>
</dbReference>
<protein>
    <recommendedName>
        <fullName evidence="14">Rhamnogalacturonase A/B/Epimerase-like pectate lyase domain-containing protein</fullName>
    </recommendedName>
</protein>
<dbReference type="Pfam" id="PF00295">
    <property type="entry name" value="Glyco_hydro_28"/>
    <property type="match status" value="1"/>
</dbReference>
<evidence type="ECO:0000256" key="5">
    <source>
        <dbReference type="ARBA" id="ARBA00022801"/>
    </source>
</evidence>
<evidence type="ECO:0000256" key="9">
    <source>
        <dbReference type="ARBA" id="ARBA00023295"/>
    </source>
</evidence>
<keyword evidence="10" id="KW-0961">Cell wall biogenesis/degradation</keyword>
<dbReference type="RefSeq" id="XP_040732209.1">
    <property type="nucleotide sequence ID" value="XM_040875991.1"/>
</dbReference>
<keyword evidence="3" id="KW-0964">Secreted</keyword>
<keyword evidence="7" id="KW-0325">Glycoprotein</keyword>
<dbReference type="Gene3D" id="2.160.20.10">
    <property type="entry name" value="Single-stranded right-handed beta-helix, Pectin lyase-like"/>
    <property type="match status" value="1"/>
</dbReference>
<evidence type="ECO:0000256" key="1">
    <source>
        <dbReference type="ARBA" id="ARBA00004613"/>
    </source>
</evidence>
<feature type="domain" description="Rhamnogalacturonase A/B/Epimerase-like pectate lyase" evidence="14">
    <location>
        <begin position="39"/>
        <end position="84"/>
    </location>
</feature>
<reference evidence="15 16" key="1">
    <citation type="journal article" date="2017" name="Biotechnol. Biofuels">
        <title>Differential beta-glucosidase expression as a function of carbon source availability in Talaromyces amestolkiae: a genomic and proteomic approach.</title>
        <authorList>
            <person name="de Eugenio L.I."/>
            <person name="Mendez-Liter J.A."/>
            <person name="Nieto-Dominguez M."/>
            <person name="Alonso L."/>
            <person name="Gil-Munoz J."/>
            <person name="Barriuso J."/>
            <person name="Prieto A."/>
            <person name="Martinez M.J."/>
        </authorList>
    </citation>
    <scope>NUCLEOTIDE SEQUENCE [LARGE SCALE GENOMIC DNA]</scope>
    <source>
        <strain evidence="15 16">CIB</strain>
    </source>
</reference>
<keyword evidence="11" id="KW-0624">Polysaccharide degradation</keyword>
<evidence type="ECO:0000256" key="6">
    <source>
        <dbReference type="ARBA" id="ARBA00023157"/>
    </source>
</evidence>
<keyword evidence="8" id="KW-0119">Carbohydrate metabolism</keyword>
<evidence type="ECO:0000256" key="11">
    <source>
        <dbReference type="ARBA" id="ARBA00023326"/>
    </source>
</evidence>
<evidence type="ECO:0000313" key="16">
    <source>
        <dbReference type="Proteomes" id="UP000249363"/>
    </source>
</evidence>
<dbReference type="Proteomes" id="UP000249363">
    <property type="component" value="Unassembled WGS sequence"/>
</dbReference>
<keyword evidence="6" id="KW-1015">Disulfide bond</keyword>
<dbReference type="InterPro" id="IPR024535">
    <property type="entry name" value="RHGA/B-epi-like_pectate_lyase"/>
</dbReference>
<proteinExistence type="inferred from homology"/>
<evidence type="ECO:0000256" key="8">
    <source>
        <dbReference type="ARBA" id="ARBA00023277"/>
    </source>
</evidence>
<gene>
    <name evidence="15" type="ORF">BHQ10_003705</name>
</gene>
<dbReference type="SUPFAM" id="SSF51126">
    <property type="entry name" value="Pectin lyase-like"/>
    <property type="match status" value="1"/>
</dbReference>
<comment type="subcellular location">
    <subcellularLocation>
        <location evidence="1">Secreted</location>
    </subcellularLocation>
</comment>
<dbReference type="InterPro" id="IPR012334">
    <property type="entry name" value="Pectin_lyas_fold"/>
</dbReference>
<evidence type="ECO:0000256" key="4">
    <source>
        <dbReference type="ARBA" id="ARBA00022729"/>
    </source>
</evidence>
<evidence type="ECO:0000313" key="15">
    <source>
        <dbReference type="EMBL" id="RAO67693.1"/>
    </source>
</evidence>
<keyword evidence="9 12" id="KW-0326">Glycosidase</keyword>
<dbReference type="InterPro" id="IPR011050">
    <property type="entry name" value="Pectin_lyase_fold/virulence"/>
</dbReference>
<evidence type="ECO:0000256" key="12">
    <source>
        <dbReference type="RuleBase" id="RU361169"/>
    </source>
</evidence>
<evidence type="ECO:0000256" key="7">
    <source>
        <dbReference type="ARBA" id="ARBA00023180"/>
    </source>
</evidence>
<evidence type="ECO:0000256" key="3">
    <source>
        <dbReference type="ARBA" id="ARBA00022525"/>
    </source>
</evidence>
<feature type="signal peptide" evidence="13">
    <location>
        <begin position="1"/>
        <end position="18"/>
    </location>
</feature>
<dbReference type="GO" id="GO:0004650">
    <property type="term" value="F:polygalacturonase activity"/>
    <property type="evidence" value="ECO:0007669"/>
    <property type="project" value="InterPro"/>
</dbReference>
<name>A0A364KVX7_TALAM</name>
<accession>A0A364KVX7</accession>
<dbReference type="PANTHER" id="PTHR31736:SF19">
    <property type="entry name" value="PECTIN LYASE SUPERFAMILY PROTEIN-RELATED"/>
    <property type="match status" value="1"/>
</dbReference>
<dbReference type="PANTHER" id="PTHR31736">
    <property type="match status" value="1"/>
</dbReference>
<evidence type="ECO:0000256" key="13">
    <source>
        <dbReference type="SAM" id="SignalP"/>
    </source>
</evidence>
<dbReference type="GO" id="GO:0000272">
    <property type="term" value="P:polysaccharide catabolic process"/>
    <property type="evidence" value="ECO:0007669"/>
    <property type="project" value="UniProtKB-KW"/>
</dbReference>